<dbReference type="GO" id="GO:0009103">
    <property type="term" value="P:lipopolysaccharide biosynthetic process"/>
    <property type="evidence" value="ECO:0007669"/>
    <property type="project" value="TreeGrafter"/>
</dbReference>
<dbReference type="Proteomes" id="UP000321548">
    <property type="component" value="Unassembled WGS sequence"/>
</dbReference>
<evidence type="ECO:0000313" key="3">
    <source>
        <dbReference type="EMBL" id="TXL65952.1"/>
    </source>
</evidence>
<dbReference type="InterPro" id="IPR001296">
    <property type="entry name" value="Glyco_trans_1"/>
</dbReference>
<dbReference type="PANTHER" id="PTHR46401:SF2">
    <property type="entry name" value="GLYCOSYLTRANSFERASE WBBK-RELATED"/>
    <property type="match status" value="1"/>
</dbReference>
<dbReference type="SUPFAM" id="SSF53756">
    <property type="entry name" value="UDP-Glycosyltransferase/glycogen phosphorylase"/>
    <property type="match status" value="1"/>
</dbReference>
<protein>
    <submittedName>
        <fullName evidence="3">Glycosyltransferase family 4 protein</fullName>
    </submittedName>
</protein>
<gene>
    <name evidence="3" type="ORF">FHP08_07680</name>
</gene>
<comment type="caution">
    <text evidence="3">The sequence shown here is derived from an EMBL/GenBank/DDBJ whole genome shotgun (WGS) entry which is preliminary data.</text>
</comment>
<keyword evidence="1 3" id="KW-0808">Transferase</keyword>
<evidence type="ECO:0000313" key="4">
    <source>
        <dbReference type="Proteomes" id="UP000321548"/>
    </source>
</evidence>
<evidence type="ECO:0000259" key="2">
    <source>
        <dbReference type="Pfam" id="PF00534"/>
    </source>
</evidence>
<dbReference type="Gene3D" id="3.40.50.2000">
    <property type="entry name" value="Glycogen Phosphorylase B"/>
    <property type="match status" value="2"/>
</dbReference>
<name>A0A5C8NY17_9BURK</name>
<dbReference type="RefSeq" id="WP_147703866.1">
    <property type="nucleotide sequence ID" value="NZ_VDUY01000003.1"/>
</dbReference>
<reference evidence="3 4" key="1">
    <citation type="submission" date="2019-06" db="EMBL/GenBank/DDBJ databases">
        <title>Quisquiliibacterium sp. nov., isolated from a maize field.</title>
        <authorList>
            <person name="Lin S.-Y."/>
            <person name="Tsai C.-F."/>
            <person name="Young C.-C."/>
        </authorList>
    </citation>
    <scope>NUCLEOTIDE SEQUENCE [LARGE SCALE GENOMIC DNA]</scope>
    <source>
        <strain evidence="3 4">CC-CFT501</strain>
    </source>
</reference>
<dbReference type="AlphaFoldDB" id="A0A5C8NY17"/>
<dbReference type="Pfam" id="PF00534">
    <property type="entry name" value="Glycos_transf_1"/>
    <property type="match status" value="1"/>
</dbReference>
<dbReference type="PANTHER" id="PTHR46401">
    <property type="entry name" value="GLYCOSYLTRANSFERASE WBBK-RELATED"/>
    <property type="match status" value="1"/>
</dbReference>
<accession>A0A5C8NY17</accession>
<dbReference type="GO" id="GO:0016757">
    <property type="term" value="F:glycosyltransferase activity"/>
    <property type="evidence" value="ECO:0007669"/>
    <property type="project" value="InterPro"/>
</dbReference>
<evidence type="ECO:0000256" key="1">
    <source>
        <dbReference type="ARBA" id="ARBA00022679"/>
    </source>
</evidence>
<proteinExistence type="predicted"/>
<sequence length="358" mass="39411">MKVAFLSYPMLFQNIGGLQVQIRETANALVSLGADVRLIDPAREHLTEYELVHVFSAINGNYRVVEYAAAFGIPVLVSPLIRPYWTRPLGRKARFLESVVGSLTGWLVHTEYREIETCLRLADHLVALGSAEKRAIVEGFRVPPASVTVVPNGIPDRFFRPDRELFCRRYDISPGYVLNVATVSPHKNQLALAEALSGTGMELVIIGPCLDTHRDYLAQVTKHPHVRYLGPLDYSDPALPSAYALASVFCLPSQSEVMPLSVLESLAAGTPSIMTKHHGMDLGTVPRALDFVEPSDRGAIRRAVMSMRAATDVDACLELARRYTWRGVAEALIKIYGSLIASRSPISTQDVKSCLLVD</sequence>
<dbReference type="OrthoDB" id="6501921at2"/>
<feature type="domain" description="Glycosyl transferase family 1" evidence="2">
    <location>
        <begin position="176"/>
        <end position="280"/>
    </location>
</feature>
<dbReference type="EMBL" id="VDUY01000003">
    <property type="protein sequence ID" value="TXL65952.1"/>
    <property type="molecule type" value="Genomic_DNA"/>
</dbReference>
<dbReference type="CDD" id="cd03801">
    <property type="entry name" value="GT4_PimA-like"/>
    <property type="match status" value="1"/>
</dbReference>
<keyword evidence="4" id="KW-1185">Reference proteome</keyword>
<organism evidence="3 4">
    <name type="scientific">Zeimonas arvi</name>
    <dbReference type="NCBI Taxonomy" id="2498847"/>
    <lineage>
        <taxon>Bacteria</taxon>
        <taxon>Pseudomonadati</taxon>
        <taxon>Pseudomonadota</taxon>
        <taxon>Betaproteobacteria</taxon>
        <taxon>Burkholderiales</taxon>
        <taxon>Burkholderiaceae</taxon>
        <taxon>Zeimonas</taxon>
    </lineage>
</organism>